<dbReference type="STRING" id="1560201.NG42_15875"/>
<protein>
    <recommendedName>
        <fullName evidence="6">Type VI secretion protein</fullName>
    </recommendedName>
</protein>
<feature type="transmembrane region" description="Helical" evidence="1">
    <location>
        <begin position="20"/>
        <end position="40"/>
    </location>
</feature>
<evidence type="ECO:0000313" key="2">
    <source>
        <dbReference type="EMBL" id="KOC87876.1"/>
    </source>
</evidence>
<evidence type="ECO:0000313" key="5">
    <source>
        <dbReference type="Proteomes" id="UP000037088"/>
    </source>
</evidence>
<evidence type="ECO:0000256" key="1">
    <source>
        <dbReference type="SAM" id="Phobius"/>
    </source>
</evidence>
<gene>
    <name evidence="3" type="ORF">NG42_15875</name>
    <name evidence="2" type="ORF">NG43_21055</name>
</gene>
<accession>A0A0L7SY44</accession>
<sequence length="383" mass="42700">MRWNKPVIEMVAKPEPPGIAKCFAAIAAVLMLAVSAFNLISLLRPGLITISQVAAVTAAVIAVLMLMLFMRYLIYSHKNNSWHAWQQESQQIEAAWQVWAARYIALVKSYVFLPGNITANTIAKAEERIETSAGLVKKIDYLDSDAKSTVQTLLGSVKNALAALPRQISIELLLVSNLEQQQQKELLLEAEIWWQQSLSDVLPQPTMHTTEVDYYTELERWLKTPQECVKIYLIVQHSEDNKFSDASGVFVMTADDVAEKHQLPASNKIYRPMLSVEEHFAEDYRTLITTQPTAKSATACYCADKQAMPLTVTMLQQSLAEGGELKVEHIRDIERFVGLPGPCAAWLAAGLASDTALVMKSECLMLAKHHSGWFIHAVQSLES</sequence>
<dbReference type="AlphaFoldDB" id="A0A0L7SY44"/>
<feature type="transmembrane region" description="Helical" evidence="1">
    <location>
        <begin position="46"/>
        <end position="69"/>
    </location>
</feature>
<keyword evidence="1" id="KW-1133">Transmembrane helix</keyword>
<proteinExistence type="predicted"/>
<evidence type="ECO:0000313" key="3">
    <source>
        <dbReference type="EMBL" id="KOC88538.1"/>
    </source>
</evidence>
<keyword evidence="5" id="KW-1185">Reference proteome</keyword>
<evidence type="ECO:0008006" key="6">
    <source>
        <dbReference type="Google" id="ProtNLM"/>
    </source>
</evidence>
<dbReference type="EMBL" id="JRXE01000023">
    <property type="protein sequence ID" value="KOC88538.1"/>
    <property type="molecule type" value="Genomic_DNA"/>
</dbReference>
<dbReference type="PATRIC" id="fig|1560201.3.peg.3362"/>
<keyword evidence="1" id="KW-0472">Membrane</keyword>
<evidence type="ECO:0000313" key="4">
    <source>
        <dbReference type="Proteomes" id="UP000036851"/>
    </source>
</evidence>
<keyword evidence="1" id="KW-0812">Transmembrane</keyword>
<dbReference type="EMBL" id="JRXF01000056">
    <property type="protein sequence ID" value="KOC87876.1"/>
    <property type="molecule type" value="Genomic_DNA"/>
</dbReference>
<name>A0A0L7SY44_9GAMM</name>
<organism evidence="2 4">
    <name type="scientific">Winslowiella iniecta</name>
    <dbReference type="NCBI Taxonomy" id="1560201"/>
    <lineage>
        <taxon>Bacteria</taxon>
        <taxon>Pseudomonadati</taxon>
        <taxon>Pseudomonadota</taxon>
        <taxon>Gammaproteobacteria</taxon>
        <taxon>Enterobacterales</taxon>
        <taxon>Erwiniaceae</taxon>
        <taxon>Winslowiella</taxon>
    </lineage>
</organism>
<dbReference type="Proteomes" id="UP000037088">
    <property type="component" value="Unassembled WGS sequence"/>
</dbReference>
<dbReference type="Proteomes" id="UP000036851">
    <property type="component" value="Unassembled WGS sequence"/>
</dbReference>
<comment type="caution">
    <text evidence="2">The sequence shown here is derived from an EMBL/GenBank/DDBJ whole genome shotgun (WGS) entry which is preliminary data.</text>
</comment>
<reference evidence="4 5" key="1">
    <citation type="journal article" date="2015" name="Int. J. Syst. Evol. Microbiol.">
        <title>Erwinia iniecta sp. nov., isolated from Russian wheat aphids (Diuraphis noxia).</title>
        <authorList>
            <person name="Campillo T."/>
            <person name="Luna E."/>
            <person name="Portier P."/>
            <person name="Fischer-Le Saux M."/>
            <person name="Lapitan N."/>
            <person name="Tisserat N.A."/>
            <person name="Leach J.E."/>
        </authorList>
    </citation>
    <scope>NUCLEOTIDE SEQUENCE [LARGE SCALE GENOMIC DNA]</scope>
    <source>
        <strain evidence="3 5">B120</strain>
        <strain evidence="2 4">B149</strain>
    </source>
</reference>